<sequence>MGNPCGMTKARIYEETEVYGIPVYYGSGVNPVNSPAQLFVAWGRGSLSNGLIHTFNIESKDQGVLWFINEDEAEAQYAKIQEILQENR</sequence>
<name>A0A1M5Y9Q4_9FIRM</name>
<dbReference type="AlphaFoldDB" id="A0A1M5Y9Q4"/>
<proteinExistence type="predicted"/>
<organism evidence="1 2">
    <name type="scientific">Desulfosporosinus lacus DSM 15449</name>
    <dbReference type="NCBI Taxonomy" id="1121420"/>
    <lineage>
        <taxon>Bacteria</taxon>
        <taxon>Bacillati</taxon>
        <taxon>Bacillota</taxon>
        <taxon>Clostridia</taxon>
        <taxon>Eubacteriales</taxon>
        <taxon>Desulfitobacteriaceae</taxon>
        <taxon>Desulfosporosinus</taxon>
    </lineage>
</organism>
<dbReference type="Proteomes" id="UP000183954">
    <property type="component" value="Unassembled WGS sequence"/>
</dbReference>
<accession>A0A1M5Y9Q4</accession>
<dbReference type="EMBL" id="FQXJ01000007">
    <property type="protein sequence ID" value="SHI08821.1"/>
    <property type="molecule type" value="Genomic_DNA"/>
</dbReference>
<gene>
    <name evidence="1" type="ORF">SAMN02746098_02376</name>
</gene>
<keyword evidence="2" id="KW-1185">Reference proteome</keyword>
<dbReference type="RefSeq" id="WP_073029933.1">
    <property type="nucleotide sequence ID" value="NZ_FQXJ01000007.1"/>
</dbReference>
<evidence type="ECO:0000313" key="1">
    <source>
        <dbReference type="EMBL" id="SHI08821.1"/>
    </source>
</evidence>
<dbReference type="OrthoDB" id="1798562at2"/>
<evidence type="ECO:0000313" key="2">
    <source>
        <dbReference type="Proteomes" id="UP000183954"/>
    </source>
</evidence>
<protein>
    <submittedName>
        <fullName evidence="1">Uncharacterized protein</fullName>
    </submittedName>
</protein>
<reference evidence="2" key="1">
    <citation type="submission" date="2016-11" db="EMBL/GenBank/DDBJ databases">
        <authorList>
            <person name="Varghese N."/>
            <person name="Submissions S."/>
        </authorList>
    </citation>
    <scope>NUCLEOTIDE SEQUENCE [LARGE SCALE GENOMIC DNA]</scope>
    <source>
        <strain evidence="2">DSM 15449</strain>
    </source>
</reference>